<comment type="caution">
    <text evidence="2">The sequence shown here is derived from an EMBL/GenBank/DDBJ whole genome shotgun (WGS) entry which is preliminary data.</text>
</comment>
<evidence type="ECO:0000313" key="3">
    <source>
        <dbReference type="Proteomes" id="UP000371423"/>
    </source>
</evidence>
<name>A0A5P0ZZ98_9LACO</name>
<keyword evidence="1" id="KW-1133">Transmembrane helix</keyword>
<evidence type="ECO:0000256" key="1">
    <source>
        <dbReference type="SAM" id="Phobius"/>
    </source>
</evidence>
<dbReference type="EMBL" id="VDFO01000036">
    <property type="protein sequence ID" value="MQS98108.1"/>
    <property type="molecule type" value="Genomic_DNA"/>
</dbReference>
<proteinExistence type="predicted"/>
<feature type="transmembrane region" description="Helical" evidence="1">
    <location>
        <begin position="27"/>
        <end position="48"/>
    </location>
</feature>
<evidence type="ECO:0000313" key="2">
    <source>
        <dbReference type="EMBL" id="MQS98108.1"/>
    </source>
</evidence>
<dbReference type="OrthoDB" id="2298693at2"/>
<dbReference type="RefSeq" id="WP_153522540.1">
    <property type="nucleotide sequence ID" value="NZ_VDFO01000036.1"/>
</dbReference>
<sequence length="77" mass="8973">MLTPEEFKEEFDKLNEEKMAIVKGNPWVIPAASAFCAIPLAICIHGYWKNHQLKNKYKIEREKTKQLTIENKAGHNF</sequence>
<dbReference type="AlphaFoldDB" id="A0A5P0ZZ98"/>
<reference evidence="2 3" key="1">
    <citation type="journal article" date="2019" name="Syst. Appl. Microbiol.">
        <title>Polyphasic characterization of two novel Lactobacillus spp. isolated from blown salami packages: Description of Lactobacillus halodurans sp. nov. and Lactobacillus salsicarnum sp. nov.</title>
        <authorList>
            <person name="Schuster J.A."/>
            <person name="Klingl A."/>
            <person name="Vogel R.F."/>
            <person name="Ehrmann M.A."/>
        </authorList>
    </citation>
    <scope>NUCLEOTIDE SEQUENCE [LARGE SCALE GENOMIC DNA]</scope>
    <source>
        <strain evidence="2 3">TMW 1.1920</strain>
    </source>
</reference>
<protein>
    <submittedName>
        <fullName evidence="2">Transposase</fullName>
    </submittedName>
</protein>
<dbReference type="Proteomes" id="UP000371423">
    <property type="component" value="Unassembled WGS sequence"/>
</dbReference>
<organism evidence="2 3">
    <name type="scientific">Companilactobacillus halodurans</name>
    <dbReference type="NCBI Taxonomy" id="2584183"/>
    <lineage>
        <taxon>Bacteria</taxon>
        <taxon>Bacillati</taxon>
        <taxon>Bacillota</taxon>
        <taxon>Bacilli</taxon>
        <taxon>Lactobacillales</taxon>
        <taxon>Lactobacillaceae</taxon>
        <taxon>Companilactobacillus</taxon>
    </lineage>
</organism>
<keyword evidence="1" id="KW-0812">Transmembrane</keyword>
<gene>
    <name evidence="2" type="ORF">FHL05_09465</name>
</gene>
<keyword evidence="3" id="KW-1185">Reference proteome</keyword>
<accession>A0A5P0ZZ98</accession>
<keyword evidence="1" id="KW-0472">Membrane</keyword>